<evidence type="ECO:0000313" key="1">
    <source>
        <dbReference type="EMBL" id="GAG58168.1"/>
    </source>
</evidence>
<feature type="non-terminal residue" evidence="1">
    <location>
        <position position="1"/>
    </location>
</feature>
<gene>
    <name evidence="1" type="ORF">S01H4_09680</name>
</gene>
<reference evidence="1" key="1">
    <citation type="journal article" date="2014" name="Front. Microbiol.">
        <title>High frequency of phylogenetically diverse reductive dehalogenase-homologous genes in deep subseafloor sedimentary metagenomes.</title>
        <authorList>
            <person name="Kawai M."/>
            <person name="Futagami T."/>
            <person name="Toyoda A."/>
            <person name="Takaki Y."/>
            <person name="Nishi S."/>
            <person name="Hori S."/>
            <person name="Arai W."/>
            <person name="Tsubouchi T."/>
            <person name="Morono Y."/>
            <person name="Uchiyama I."/>
            <person name="Ito T."/>
            <person name="Fujiyama A."/>
            <person name="Inagaki F."/>
            <person name="Takami H."/>
        </authorList>
    </citation>
    <scope>NUCLEOTIDE SEQUENCE</scope>
    <source>
        <strain evidence="1">Expedition CK06-06</strain>
    </source>
</reference>
<sequence length="349" mass="38788">RLYLEGITTFANCFPLLSNGVVREIQHSREQTTIEIEDRADIMYHDIGTYLTDADAADTGQGLPGESREKIKPIIYGDQRHYQGNDSKALDTVSPINNMTPCIYIGQDLSGIGSTRHWWYVAGHKVEEIALALHQNQIWGWSDTLNRLVRLISVGDVAIIQNTTDGCIFTTPNDPYFHDYRYGKGTVTTATQGAQASVSDEARIIDKQFDVYSRLLVGANDGVGDFAKVTIPFSDYDGQGIDDDNIITHQFFWYGKLYYYGGAGDTDFEITIDVAGIPDPDRYPTGAGYPDTRLVSNLTGTKDAIAASVELKLEKKIAANTEYAHLYVYEAYKAVNLRFGKVIPLYFAG</sequence>
<name>X0ZCV4_9ZZZZ</name>
<protein>
    <submittedName>
        <fullName evidence="1">Uncharacterized protein</fullName>
    </submittedName>
</protein>
<dbReference type="AlphaFoldDB" id="X0ZCV4"/>
<accession>X0ZCV4</accession>
<dbReference type="EMBL" id="BART01003549">
    <property type="protein sequence ID" value="GAG58168.1"/>
    <property type="molecule type" value="Genomic_DNA"/>
</dbReference>
<proteinExistence type="predicted"/>
<organism evidence="1">
    <name type="scientific">marine sediment metagenome</name>
    <dbReference type="NCBI Taxonomy" id="412755"/>
    <lineage>
        <taxon>unclassified sequences</taxon>
        <taxon>metagenomes</taxon>
        <taxon>ecological metagenomes</taxon>
    </lineage>
</organism>
<comment type="caution">
    <text evidence="1">The sequence shown here is derived from an EMBL/GenBank/DDBJ whole genome shotgun (WGS) entry which is preliminary data.</text>
</comment>
<feature type="non-terminal residue" evidence="1">
    <location>
        <position position="349"/>
    </location>
</feature>